<proteinExistence type="predicted"/>
<evidence type="ECO:0000313" key="6">
    <source>
        <dbReference type="Proteomes" id="UP001215280"/>
    </source>
</evidence>
<accession>A0AAD7ICT3</accession>
<dbReference type="InterPro" id="IPR036852">
    <property type="entry name" value="Peptidase_S8/S53_dom_sf"/>
</dbReference>
<reference evidence="5" key="1">
    <citation type="submission" date="2023-03" db="EMBL/GenBank/DDBJ databases">
        <title>Massive genome expansion in bonnet fungi (Mycena s.s.) driven by repeated elements and novel gene families across ecological guilds.</title>
        <authorList>
            <consortium name="Lawrence Berkeley National Laboratory"/>
            <person name="Harder C.B."/>
            <person name="Miyauchi S."/>
            <person name="Viragh M."/>
            <person name="Kuo A."/>
            <person name="Thoen E."/>
            <person name="Andreopoulos B."/>
            <person name="Lu D."/>
            <person name="Skrede I."/>
            <person name="Drula E."/>
            <person name="Henrissat B."/>
            <person name="Morin E."/>
            <person name="Kohler A."/>
            <person name="Barry K."/>
            <person name="LaButti K."/>
            <person name="Morin E."/>
            <person name="Salamov A."/>
            <person name="Lipzen A."/>
            <person name="Mereny Z."/>
            <person name="Hegedus B."/>
            <person name="Baldrian P."/>
            <person name="Stursova M."/>
            <person name="Weitz H."/>
            <person name="Taylor A."/>
            <person name="Grigoriev I.V."/>
            <person name="Nagy L.G."/>
            <person name="Martin F."/>
            <person name="Kauserud H."/>
        </authorList>
    </citation>
    <scope>NUCLEOTIDE SEQUENCE</scope>
    <source>
        <strain evidence="5">CBHHK188m</strain>
    </source>
</reference>
<evidence type="ECO:0000313" key="5">
    <source>
        <dbReference type="EMBL" id="KAJ7740204.1"/>
    </source>
</evidence>
<dbReference type="GO" id="GO:0006508">
    <property type="term" value="P:proteolysis"/>
    <property type="evidence" value="ECO:0007669"/>
    <property type="project" value="UniProtKB-KW"/>
</dbReference>
<dbReference type="PROSITE" id="PS00138">
    <property type="entry name" value="SUBTILASE_SER"/>
    <property type="match status" value="1"/>
</dbReference>
<name>A0AAD7ICT3_9AGAR</name>
<keyword evidence="1" id="KW-0645">Protease</keyword>
<dbReference type="GO" id="GO:0004252">
    <property type="term" value="F:serine-type endopeptidase activity"/>
    <property type="evidence" value="ECO:0007669"/>
    <property type="project" value="InterPro"/>
</dbReference>
<evidence type="ECO:0000256" key="4">
    <source>
        <dbReference type="SAM" id="MobiDB-lite"/>
    </source>
</evidence>
<comment type="caution">
    <text evidence="5">The sequence shown here is derived from an EMBL/GenBank/DDBJ whole genome shotgun (WGS) entry which is preliminary data.</text>
</comment>
<feature type="non-terminal residue" evidence="5">
    <location>
        <position position="1"/>
    </location>
</feature>
<dbReference type="Gene3D" id="3.40.50.200">
    <property type="entry name" value="Peptidase S8/S53 domain"/>
    <property type="match status" value="1"/>
</dbReference>
<keyword evidence="2" id="KW-0378">Hydrolase</keyword>
<sequence>VHDPSGTQVNHPAGPTQYHPRKLCANDTRTLFFTIKSAAVQVAFLMAHHRSHTTAPKQAPSTRLAGATPTLRSKDGTLRSWLGGGETDLIGGTSVSSPTFAAMITLINDQLITAGKPFLLPLILHTLPPTFLFLCSSFKASS</sequence>
<keyword evidence="3" id="KW-0720">Serine protease</keyword>
<feature type="region of interest" description="Disordered" evidence="4">
    <location>
        <begin position="1"/>
        <end position="21"/>
    </location>
</feature>
<dbReference type="InterPro" id="IPR023828">
    <property type="entry name" value="Peptidase_S8_Ser-AS"/>
</dbReference>
<dbReference type="SUPFAM" id="SSF52743">
    <property type="entry name" value="Subtilisin-like"/>
    <property type="match status" value="1"/>
</dbReference>
<dbReference type="Proteomes" id="UP001215280">
    <property type="component" value="Unassembled WGS sequence"/>
</dbReference>
<gene>
    <name evidence="5" type="ORF">DFH07DRAFT_68321</name>
</gene>
<keyword evidence="6" id="KW-1185">Reference proteome</keyword>
<dbReference type="EMBL" id="JARJLG010000128">
    <property type="protein sequence ID" value="KAJ7740204.1"/>
    <property type="molecule type" value="Genomic_DNA"/>
</dbReference>
<protein>
    <submittedName>
        <fullName evidence="5">Uncharacterized protein</fullName>
    </submittedName>
</protein>
<evidence type="ECO:0000256" key="2">
    <source>
        <dbReference type="ARBA" id="ARBA00022801"/>
    </source>
</evidence>
<evidence type="ECO:0000256" key="3">
    <source>
        <dbReference type="ARBA" id="ARBA00022825"/>
    </source>
</evidence>
<feature type="compositionally biased region" description="Polar residues" evidence="4">
    <location>
        <begin position="1"/>
        <end position="10"/>
    </location>
</feature>
<dbReference type="AlphaFoldDB" id="A0AAD7ICT3"/>
<evidence type="ECO:0000256" key="1">
    <source>
        <dbReference type="ARBA" id="ARBA00022670"/>
    </source>
</evidence>
<organism evidence="5 6">
    <name type="scientific">Mycena maculata</name>
    <dbReference type="NCBI Taxonomy" id="230809"/>
    <lineage>
        <taxon>Eukaryota</taxon>
        <taxon>Fungi</taxon>
        <taxon>Dikarya</taxon>
        <taxon>Basidiomycota</taxon>
        <taxon>Agaricomycotina</taxon>
        <taxon>Agaricomycetes</taxon>
        <taxon>Agaricomycetidae</taxon>
        <taxon>Agaricales</taxon>
        <taxon>Marasmiineae</taxon>
        <taxon>Mycenaceae</taxon>
        <taxon>Mycena</taxon>
    </lineage>
</organism>